<evidence type="ECO:0000313" key="3">
    <source>
        <dbReference type="EMBL" id="TDD43639.1"/>
    </source>
</evidence>
<feature type="region of interest" description="Disordered" evidence="1">
    <location>
        <begin position="1"/>
        <end position="20"/>
    </location>
</feature>
<keyword evidence="4" id="KW-1185">Reference proteome</keyword>
<evidence type="ECO:0000256" key="1">
    <source>
        <dbReference type="SAM" id="MobiDB-lite"/>
    </source>
</evidence>
<dbReference type="InterPro" id="IPR007278">
    <property type="entry name" value="DUF397"/>
</dbReference>
<proteinExistence type="predicted"/>
<name>A0A4R4YI48_9PSEU</name>
<evidence type="ECO:0000313" key="4">
    <source>
        <dbReference type="Proteomes" id="UP000294947"/>
    </source>
</evidence>
<organism evidence="3 4">
    <name type="scientific">Saccharopolyspora elongata</name>
    <dbReference type="NCBI Taxonomy" id="2530387"/>
    <lineage>
        <taxon>Bacteria</taxon>
        <taxon>Bacillati</taxon>
        <taxon>Actinomycetota</taxon>
        <taxon>Actinomycetes</taxon>
        <taxon>Pseudonocardiales</taxon>
        <taxon>Pseudonocardiaceae</taxon>
        <taxon>Saccharopolyspora</taxon>
    </lineage>
</organism>
<sequence length="65" mass="7145">MRSTEPINWRKSSRSPNNNNCVEVARLGNEAGVRDSKDPDGGHLAVPVPSWHRFIGAVKGGTFDR</sequence>
<dbReference type="Proteomes" id="UP000294947">
    <property type="component" value="Unassembled WGS sequence"/>
</dbReference>
<accession>A0A4R4YI48</accession>
<dbReference type="OrthoDB" id="3698249at2"/>
<comment type="caution">
    <text evidence="3">The sequence shown here is derived from an EMBL/GenBank/DDBJ whole genome shotgun (WGS) entry which is preliminary data.</text>
</comment>
<reference evidence="3 4" key="1">
    <citation type="submission" date="2019-03" db="EMBL/GenBank/DDBJ databases">
        <title>Draft genome sequences of novel Actinobacteria.</title>
        <authorList>
            <person name="Sahin N."/>
            <person name="Ay H."/>
            <person name="Saygin H."/>
        </authorList>
    </citation>
    <scope>NUCLEOTIDE SEQUENCE [LARGE SCALE GENOMIC DNA]</scope>
    <source>
        <strain evidence="3 4">7K502</strain>
    </source>
</reference>
<dbReference type="AlphaFoldDB" id="A0A4R4YI48"/>
<evidence type="ECO:0000259" key="2">
    <source>
        <dbReference type="Pfam" id="PF04149"/>
    </source>
</evidence>
<dbReference type="Pfam" id="PF04149">
    <property type="entry name" value="DUF397"/>
    <property type="match status" value="1"/>
</dbReference>
<feature type="domain" description="DUF397" evidence="2">
    <location>
        <begin position="8"/>
        <end position="59"/>
    </location>
</feature>
<protein>
    <submittedName>
        <fullName evidence="3">DUF397 domain-containing protein</fullName>
    </submittedName>
</protein>
<dbReference type="EMBL" id="SMKW01000038">
    <property type="protein sequence ID" value="TDD43639.1"/>
    <property type="molecule type" value="Genomic_DNA"/>
</dbReference>
<gene>
    <name evidence="3" type="ORF">E1288_26135</name>
</gene>